<keyword evidence="2" id="KW-1133">Transmembrane helix</keyword>
<evidence type="ECO:0000259" key="3">
    <source>
        <dbReference type="PROSITE" id="PS50855"/>
    </source>
</evidence>
<reference evidence="4 5" key="1">
    <citation type="submission" date="2023-12" db="EMBL/GenBank/DDBJ databases">
        <title>Novel species of the genus Arcicella isolated from rivers.</title>
        <authorList>
            <person name="Lu H."/>
        </authorList>
    </citation>
    <scope>NUCLEOTIDE SEQUENCE [LARGE SCALE GENOMIC DNA]</scope>
    <source>
        <strain evidence="4 5">KCTC 23307</strain>
    </source>
</reference>
<evidence type="ECO:0000313" key="4">
    <source>
        <dbReference type="EMBL" id="MEA5138477.1"/>
    </source>
</evidence>
<feature type="transmembrane region" description="Helical" evidence="2">
    <location>
        <begin position="107"/>
        <end position="132"/>
    </location>
</feature>
<feature type="domain" description="Cytochrome oxidase subunit I profile" evidence="3">
    <location>
        <begin position="7"/>
        <end position="141"/>
    </location>
</feature>
<dbReference type="RefSeq" id="WP_323295646.1">
    <property type="nucleotide sequence ID" value="NZ_JAYFUM010000006.1"/>
</dbReference>
<keyword evidence="1" id="KW-0813">Transport</keyword>
<evidence type="ECO:0000256" key="1">
    <source>
        <dbReference type="ARBA" id="ARBA00022660"/>
    </source>
</evidence>
<keyword evidence="2" id="KW-0812">Transmembrane</keyword>
<name>A0ABU5Q7B8_9BACT</name>
<dbReference type="Pfam" id="PF00115">
    <property type="entry name" value="COX1"/>
    <property type="match status" value="1"/>
</dbReference>
<keyword evidence="2" id="KW-0472">Membrane</keyword>
<dbReference type="Proteomes" id="UP001302949">
    <property type="component" value="Unassembled WGS sequence"/>
</dbReference>
<feature type="transmembrane region" description="Helical" evidence="2">
    <location>
        <begin position="74"/>
        <end position="95"/>
    </location>
</feature>
<comment type="caution">
    <text evidence="4">The sequence shown here is derived from an EMBL/GenBank/DDBJ whole genome shotgun (WGS) entry which is preliminary data.</text>
</comment>
<keyword evidence="1" id="KW-0679">Respiratory chain</keyword>
<dbReference type="InterPro" id="IPR036927">
    <property type="entry name" value="Cyt_c_oxase-like_su1_sf"/>
</dbReference>
<evidence type="ECO:0000256" key="2">
    <source>
        <dbReference type="SAM" id="Phobius"/>
    </source>
</evidence>
<sequence length="141" mass="16236">MKPQPSLLFIVATVLLILFGILTKDKTIDIQLHNTYFVIGNLHFATLCGVLMILIATIYYLMERIKRPIKLKTGFWHFGIFFTGYLLLLLSLNLPTPRHYYDTHNNIYLVQTMFSIGVILLLTSLAVFLYGVTKALLNRQQ</sequence>
<dbReference type="InterPro" id="IPR023616">
    <property type="entry name" value="Cyt_c_oxase-like_su1_dom"/>
</dbReference>
<dbReference type="EMBL" id="JAYFUM010000006">
    <property type="protein sequence ID" value="MEA5138477.1"/>
    <property type="molecule type" value="Genomic_DNA"/>
</dbReference>
<dbReference type="Gene3D" id="1.20.210.10">
    <property type="entry name" value="Cytochrome c oxidase-like, subunit I domain"/>
    <property type="match status" value="1"/>
</dbReference>
<dbReference type="PROSITE" id="PS50855">
    <property type="entry name" value="COX1"/>
    <property type="match status" value="1"/>
</dbReference>
<dbReference type="InterPro" id="IPR000883">
    <property type="entry name" value="Cyt_C_Oxase_1"/>
</dbReference>
<evidence type="ECO:0000313" key="5">
    <source>
        <dbReference type="Proteomes" id="UP001302949"/>
    </source>
</evidence>
<proteinExistence type="predicted"/>
<accession>A0ABU5Q7B8</accession>
<keyword evidence="1" id="KW-0249">Electron transport</keyword>
<organism evidence="4 5">
    <name type="scientific">Arcicella rigui</name>
    <dbReference type="NCBI Taxonomy" id="797020"/>
    <lineage>
        <taxon>Bacteria</taxon>
        <taxon>Pseudomonadati</taxon>
        <taxon>Bacteroidota</taxon>
        <taxon>Cytophagia</taxon>
        <taxon>Cytophagales</taxon>
        <taxon>Flectobacillaceae</taxon>
        <taxon>Arcicella</taxon>
    </lineage>
</organism>
<keyword evidence="5" id="KW-1185">Reference proteome</keyword>
<feature type="transmembrane region" description="Helical" evidence="2">
    <location>
        <begin position="39"/>
        <end position="62"/>
    </location>
</feature>
<dbReference type="PANTHER" id="PTHR10422">
    <property type="entry name" value="CYTOCHROME C OXIDASE SUBUNIT 1"/>
    <property type="match status" value="1"/>
</dbReference>
<gene>
    <name evidence="4" type="ORF">VB248_05020</name>
</gene>
<dbReference type="SUPFAM" id="SSF81442">
    <property type="entry name" value="Cytochrome c oxidase subunit I-like"/>
    <property type="match status" value="1"/>
</dbReference>
<protein>
    <submittedName>
        <fullName evidence="4">Cbb3-type cytochrome c oxidase subunit I</fullName>
    </submittedName>
</protein>